<evidence type="ECO:0000313" key="4">
    <source>
        <dbReference type="Proteomes" id="UP000076567"/>
    </source>
</evidence>
<proteinExistence type="inferred from homology"/>
<organism evidence="3 4">
    <name type="scientific">Fictibacillus phosphorivorans</name>
    <dbReference type="NCBI Taxonomy" id="1221500"/>
    <lineage>
        <taxon>Bacteria</taxon>
        <taxon>Bacillati</taxon>
        <taxon>Bacillota</taxon>
        <taxon>Bacilli</taxon>
        <taxon>Bacillales</taxon>
        <taxon>Fictibacillaceae</taxon>
        <taxon>Fictibacillus</taxon>
    </lineage>
</organism>
<dbReference type="SUPFAM" id="SSF50118">
    <property type="entry name" value="Cell growth inhibitor/plasmid maintenance toxic component"/>
    <property type="match status" value="1"/>
</dbReference>
<dbReference type="PANTHER" id="PTHR33988:SF2">
    <property type="entry name" value="ENDORIBONUCLEASE MAZF"/>
    <property type="match status" value="1"/>
</dbReference>
<dbReference type="EMBL" id="LRFC01000041">
    <property type="protein sequence ID" value="KZE63288.1"/>
    <property type="molecule type" value="Genomic_DNA"/>
</dbReference>
<protein>
    <submittedName>
        <fullName evidence="3">MazF family transcriptional regulator</fullName>
    </submittedName>
</protein>
<dbReference type="InterPro" id="IPR003477">
    <property type="entry name" value="PemK-like"/>
</dbReference>
<dbReference type="GO" id="GO:0004521">
    <property type="term" value="F:RNA endonuclease activity"/>
    <property type="evidence" value="ECO:0007669"/>
    <property type="project" value="TreeGrafter"/>
</dbReference>
<comment type="caution">
    <text evidence="3">The sequence shown here is derived from an EMBL/GenBank/DDBJ whole genome shotgun (WGS) entry which is preliminary data.</text>
</comment>
<dbReference type="InterPro" id="IPR011067">
    <property type="entry name" value="Plasmid_toxin/cell-grow_inhib"/>
</dbReference>
<dbReference type="RefSeq" id="WP_066246070.1">
    <property type="nucleotide sequence ID" value="NZ_LRFC01000041.1"/>
</dbReference>
<dbReference type="Gene3D" id="2.30.30.110">
    <property type="match status" value="1"/>
</dbReference>
<dbReference type="OrthoDB" id="2083262at2"/>
<dbReference type="AlphaFoldDB" id="A0A165MTC8"/>
<keyword evidence="2" id="KW-1277">Toxin-antitoxin system</keyword>
<dbReference type="Proteomes" id="UP000076567">
    <property type="component" value="Unassembled WGS sequence"/>
</dbReference>
<dbReference type="GO" id="GO:0003677">
    <property type="term" value="F:DNA binding"/>
    <property type="evidence" value="ECO:0007669"/>
    <property type="project" value="InterPro"/>
</dbReference>
<dbReference type="GO" id="GO:0016075">
    <property type="term" value="P:rRNA catabolic process"/>
    <property type="evidence" value="ECO:0007669"/>
    <property type="project" value="TreeGrafter"/>
</dbReference>
<evidence type="ECO:0000313" key="3">
    <source>
        <dbReference type="EMBL" id="KZE63288.1"/>
    </source>
</evidence>
<comment type="similarity">
    <text evidence="1">Belongs to the PemK/MazF family.</text>
</comment>
<accession>A0A165MTC8</accession>
<gene>
    <name evidence="3" type="ORF">AWM68_15965</name>
</gene>
<reference evidence="4" key="1">
    <citation type="submission" date="2016-01" db="EMBL/GenBank/DDBJ databases">
        <title>Draft genome of Chromobacterium sp. F49.</title>
        <authorList>
            <person name="Hong K.W."/>
        </authorList>
    </citation>
    <scope>NUCLEOTIDE SEQUENCE [LARGE SCALE GENOMIC DNA]</scope>
    <source>
        <strain evidence="4">P7IIIA</strain>
    </source>
</reference>
<keyword evidence="4" id="KW-1185">Reference proteome</keyword>
<dbReference type="Pfam" id="PF02452">
    <property type="entry name" value="PemK_toxin"/>
    <property type="match status" value="1"/>
</dbReference>
<dbReference type="PANTHER" id="PTHR33988">
    <property type="entry name" value="ENDORIBONUCLEASE MAZF-RELATED"/>
    <property type="match status" value="1"/>
</dbReference>
<name>A0A165MTC8_9BACL</name>
<evidence type="ECO:0000256" key="2">
    <source>
        <dbReference type="ARBA" id="ARBA00022649"/>
    </source>
</evidence>
<evidence type="ECO:0000256" key="1">
    <source>
        <dbReference type="ARBA" id="ARBA00007521"/>
    </source>
</evidence>
<dbReference type="GO" id="GO:0006402">
    <property type="term" value="P:mRNA catabolic process"/>
    <property type="evidence" value="ECO:0007669"/>
    <property type="project" value="TreeGrafter"/>
</dbReference>
<sequence length="167" mass="19234">MTNQNASKKAEKTQAIQDWTAKKIQLSDSWIDDEINQTSRAIIRGGIYKCELGENIGKEQSEKRPVLVISNELINTTSPNISVIPLTKKLKYKMAKTKGGKEYKKPRYNSHFFLFKKDYPFLEHDSAVLGEELKTVSKIRIAEHMGDIEDQMVINKVLQRVKWVYGM</sequence>